<feature type="domain" description="Histidine kinase/HSP90-like ATPase" evidence="5">
    <location>
        <begin position="285"/>
        <end position="373"/>
    </location>
</feature>
<accession>A0A542YGT8</accession>
<protein>
    <submittedName>
        <fullName evidence="6">Signal transduction histidine kinase</fullName>
    </submittedName>
</protein>
<dbReference type="PANTHER" id="PTHR24421:SF61">
    <property type="entry name" value="OXYGEN SENSOR HISTIDINE KINASE NREB"/>
    <property type="match status" value="1"/>
</dbReference>
<name>A0A542YGT8_9MICO</name>
<dbReference type="Pfam" id="PF02518">
    <property type="entry name" value="HATPase_c"/>
    <property type="match status" value="1"/>
</dbReference>
<dbReference type="Gene3D" id="3.30.565.10">
    <property type="entry name" value="Histidine kinase-like ATPase, C-terminal domain"/>
    <property type="match status" value="1"/>
</dbReference>
<feature type="transmembrane region" description="Helical" evidence="4">
    <location>
        <begin position="62"/>
        <end position="79"/>
    </location>
</feature>
<proteinExistence type="predicted"/>
<dbReference type="GO" id="GO:0016301">
    <property type="term" value="F:kinase activity"/>
    <property type="evidence" value="ECO:0007669"/>
    <property type="project" value="UniProtKB-KW"/>
</dbReference>
<evidence type="ECO:0000313" key="6">
    <source>
        <dbReference type="EMBL" id="TQL47302.1"/>
    </source>
</evidence>
<dbReference type="PANTHER" id="PTHR24421">
    <property type="entry name" value="NITRATE/NITRITE SENSOR PROTEIN NARX-RELATED"/>
    <property type="match status" value="1"/>
</dbReference>
<keyword evidence="4" id="KW-0472">Membrane</keyword>
<dbReference type="GO" id="GO:0000160">
    <property type="term" value="P:phosphorelay signal transduction system"/>
    <property type="evidence" value="ECO:0007669"/>
    <property type="project" value="UniProtKB-KW"/>
</dbReference>
<feature type="transmembrane region" description="Helical" evidence="4">
    <location>
        <begin position="38"/>
        <end position="56"/>
    </location>
</feature>
<feature type="transmembrane region" description="Helical" evidence="4">
    <location>
        <begin position="140"/>
        <end position="160"/>
    </location>
</feature>
<evidence type="ECO:0000256" key="4">
    <source>
        <dbReference type="SAM" id="Phobius"/>
    </source>
</evidence>
<evidence type="ECO:0000256" key="3">
    <source>
        <dbReference type="ARBA" id="ARBA00023012"/>
    </source>
</evidence>
<evidence type="ECO:0000313" key="7">
    <source>
        <dbReference type="Proteomes" id="UP000317998"/>
    </source>
</evidence>
<dbReference type="InterPro" id="IPR003594">
    <property type="entry name" value="HATPase_dom"/>
</dbReference>
<dbReference type="EMBL" id="VFOM01000001">
    <property type="protein sequence ID" value="TQL47302.1"/>
    <property type="molecule type" value="Genomic_DNA"/>
</dbReference>
<keyword evidence="3" id="KW-0902">Two-component regulatory system</keyword>
<dbReference type="Proteomes" id="UP000317998">
    <property type="component" value="Unassembled WGS sequence"/>
</dbReference>
<dbReference type="InterPro" id="IPR050482">
    <property type="entry name" value="Sensor_HK_TwoCompSys"/>
</dbReference>
<evidence type="ECO:0000259" key="5">
    <source>
        <dbReference type="Pfam" id="PF02518"/>
    </source>
</evidence>
<dbReference type="InterPro" id="IPR036890">
    <property type="entry name" value="HATPase_C_sf"/>
</dbReference>
<keyword evidence="1" id="KW-0808">Transferase</keyword>
<keyword evidence="7" id="KW-1185">Reference proteome</keyword>
<evidence type="ECO:0000256" key="1">
    <source>
        <dbReference type="ARBA" id="ARBA00022679"/>
    </source>
</evidence>
<comment type="caution">
    <text evidence="6">The sequence shown here is derived from an EMBL/GenBank/DDBJ whole genome shotgun (WGS) entry which is preliminary data.</text>
</comment>
<dbReference type="AlphaFoldDB" id="A0A542YGT8"/>
<organism evidence="6 7">
    <name type="scientific">Homoserinimonas aerilata</name>
    <dbReference type="NCBI Taxonomy" id="1162970"/>
    <lineage>
        <taxon>Bacteria</taxon>
        <taxon>Bacillati</taxon>
        <taxon>Actinomycetota</taxon>
        <taxon>Actinomycetes</taxon>
        <taxon>Micrococcales</taxon>
        <taxon>Microbacteriaceae</taxon>
        <taxon>Homoserinimonas</taxon>
    </lineage>
</organism>
<evidence type="ECO:0000256" key="2">
    <source>
        <dbReference type="ARBA" id="ARBA00022777"/>
    </source>
</evidence>
<reference evidence="6 7" key="1">
    <citation type="submission" date="2019-06" db="EMBL/GenBank/DDBJ databases">
        <title>Sequencing the genomes of 1000 actinobacteria strains.</title>
        <authorList>
            <person name="Klenk H.-P."/>
        </authorList>
    </citation>
    <scope>NUCLEOTIDE SEQUENCE [LARGE SCALE GENOMIC DNA]</scope>
    <source>
        <strain evidence="6 7">DSM 26477</strain>
    </source>
</reference>
<feature type="transmembrane region" description="Helical" evidence="4">
    <location>
        <begin position="6"/>
        <end position="26"/>
    </location>
</feature>
<keyword evidence="4" id="KW-0812">Transmembrane</keyword>
<keyword evidence="4" id="KW-1133">Transmembrane helix</keyword>
<sequence>MRLDATIRAGWALAATALVILAALTISRMVDAGRGAELALPLLAIAAVLAALWVLIRAPSTLTGVLFLTVGASAMLVHAHSVAAAGLDVDSYAAGGIVVALCLIGPATGRELGAMAWNAAGYLTGQGTLLLGEALSGQPLRFNSLATVVFICFSCVLLIMKRTRRIEARILPEDDTVEAEFERHEEERRQSNRAAVIVHETILSDLALVAHGSVQLGEAERARLRRNLELVGRARVDHSHHTAVVAMLRNDLYEIVSEFQWRGLTIDIGGDSSCLELLSLPEREALMGAIRAALENVRAHSGEDSVEIFIDQAIDRLTVMIVDEGRGFEFEKIADDRLGLRMSIIRRIEDCGGSVTVWSAHGAGTSVVISLPVGDAGDVIVVGTETPAAPQARTTENGSDARA</sequence>
<keyword evidence="2 6" id="KW-0418">Kinase</keyword>
<dbReference type="SUPFAM" id="SSF55874">
    <property type="entry name" value="ATPase domain of HSP90 chaperone/DNA topoisomerase II/histidine kinase"/>
    <property type="match status" value="1"/>
</dbReference>
<gene>
    <name evidence="6" type="ORF">FB562_0358</name>
</gene>